<keyword evidence="2" id="KW-1185">Reference proteome</keyword>
<reference evidence="2" key="1">
    <citation type="journal article" date="2012" name="Nature">
        <title>A physical, genetic and functional sequence assembly of the barley genome.</title>
        <authorList>
            <consortium name="The International Barley Genome Sequencing Consortium"/>
            <person name="Mayer K.F."/>
            <person name="Waugh R."/>
            <person name="Brown J.W."/>
            <person name="Schulman A."/>
            <person name="Langridge P."/>
            <person name="Platzer M."/>
            <person name="Fincher G.B."/>
            <person name="Muehlbauer G.J."/>
            <person name="Sato K."/>
            <person name="Close T.J."/>
            <person name="Wise R.P."/>
            <person name="Stein N."/>
        </authorList>
    </citation>
    <scope>NUCLEOTIDE SEQUENCE [LARGE SCALE GENOMIC DNA]</scope>
    <source>
        <strain evidence="2">cv. Morex</strain>
    </source>
</reference>
<evidence type="ECO:0000313" key="1">
    <source>
        <dbReference type="EnsemblPlants" id="HORVU.MOREX.r3.4HG0411090.1.CDS1"/>
    </source>
</evidence>
<reference evidence="1" key="2">
    <citation type="submission" date="2020-10" db="EMBL/GenBank/DDBJ databases">
        <authorList>
            <person name="Scholz U."/>
            <person name="Mascher M."/>
            <person name="Fiebig A."/>
        </authorList>
    </citation>
    <scope>NUCLEOTIDE SEQUENCE [LARGE SCALE GENOMIC DNA]</scope>
    <source>
        <strain evidence="1">cv. Morex</strain>
    </source>
</reference>
<dbReference type="AlphaFoldDB" id="A0A8I6YKP2"/>
<accession>A0A8I6YKP2</accession>
<dbReference type="Gramene" id="HORVU.MOREX.r3.4HG0411090.1">
    <property type="protein sequence ID" value="HORVU.MOREX.r3.4HG0411090.1.CDS1"/>
    <property type="gene ID" value="HORVU.MOREX.r3.4HG0411090"/>
</dbReference>
<dbReference type="EnsemblPlants" id="HORVU.MOREX.r3.4HG0411090.1">
    <property type="protein sequence ID" value="HORVU.MOREX.r3.4HG0411090.1.CDS1"/>
    <property type="gene ID" value="HORVU.MOREX.r3.4HG0411090"/>
</dbReference>
<reference evidence="1" key="3">
    <citation type="submission" date="2022-01" db="UniProtKB">
        <authorList>
            <consortium name="EnsemblPlants"/>
        </authorList>
    </citation>
    <scope>IDENTIFICATION</scope>
    <source>
        <strain evidence="1">subsp. vulgare</strain>
    </source>
</reference>
<sequence length="103" mass="11809">MDISQDPRTGAQQKGLVFWTRVHKTFHERKMFEPYQITSDRGITSIQKRWLFIQQECNKYCAALESIEARPVSGLDIGDMVCSPHPSPFLASALYMFACSNFC</sequence>
<dbReference type="SMR" id="A0A8I6YKP2"/>
<name>A0A8I6YKP2_HORVV</name>
<proteinExistence type="predicted"/>
<dbReference type="Proteomes" id="UP000011116">
    <property type="component" value="Chromosome 4H"/>
</dbReference>
<evidence type="ECO:0000313" key="2">
    <source>
        <dbReference type="Proteomes" id="UP000011116"/>
    </source>
</evidence>
<organism evidence="1 2">
    <name type="scientific">Hordeum vulgare subsp. vulgare</name>
    <name type="common">Domesticated barley</name>
    <dbReference type="NCBI Taxonomy" id="112509"/>
    <lineage>
        <taxon>Eukaryota</taxon>
        <taxon>Viridiplantae</taxon>
        <taxon>Streptophyta</taxon>
        <taxon>Embryophyta</taxon>
        <taxon>Tracheophyta</taxon>
        <taxon>Spermatophyta</taxon>
        <taxon>Magnoliopsida</taxon>
        <taxon>Liliopsida</taxon>
        <taxon>Poales</taxon>
        <taxon>Poaceae</taxon>
        <taxon>BOP clade</taxon>
        <taxon>Pooideae</taxon>
        <taxon>Triticodae</taxon>
        <taxon>Triticeae</taxon>
        <taxon>Hordeinae</taxon>
        <taxon>Hordeum</taxon>
    </lineage>
</organism>
<dbReference type="PANTHER" id="PTHR45125">
    <property type="entry name" value="F21J9.4-RELATED"/>
    <property type="match status" value="1"/>
</dbReference>
<dbReference type="PANTHER" id="PTHR45125:SF24">
    <property type="entry name" value="GENOME ASSEMBLY, CHROMOSOME: II"/>
    <property type="match status" value="1"/>
</dbReference>
<protein>
    <submittedName>
        <fullName evidence="1">Uncharacterized protein</fullName>
    </submittedName>
</protein>